<dbReference type="Gene3D" id="3.20.20.70">
    <property type="entry name" value="Aldolase class I"/>
    <property type="match status" value="1"/>
</dbReference>
<sequence length="370" mass="40608">MALLFKPIHFASLTLSNRIIIAPMCQYSATDEGEVTYWHQQQWANYALSGAGLCIVEATAVQANGRISYADLGLWNDHQAEKIKNLLNKIKTISPMPFAVQLAHAGRKASVEKPWAGGGQISSSDAKGWQTVSASDQAFKPEEQPPHALSLDEIQQLIQDFAASAKRAVEAGFELIEIHAAHGYLLHQFLSPLSNLREDEYGGSLENRMRLVLQVVEAIKKVVPQGYPVGIRISATDWMDDQASWDLESSIQLSKALEALDIAYIHVSTAGLHPDQQIKVGASYQVAYAAAIKKAVNIPVIAVGLITEPNQAEGILQSQQADAIGLARAILFNPRWPWHAAAKLGEQIRVAPQYLRCEPHELKNLLQPFS</sequence>
<keyword evidence="9" id="KW-1185">Reference proteome</keyword>
<evidence type="ECO:0000313" key="9">
    <source>
        <dbReference type="Proteomes" id="UP000327478"/>
    </source>
</evidence>
<proteinExistence type="predicted"/>
<keyword evidence="4" id="KW-0521">NADP</keyword>
<accession>A0A5Q0P4Q5</accession>
<dbReference type="Pfam" id="PF00724">
    <property type="entry name" value="Oxidored_FMN"/>
    <property type="match status" value="1"/>
</dbReference>
<dbReference type="GO" id="GO:0050661">
    <property type="term" value="F:NADP binding"/>
    <property type="evidence" value="ECO:0007669"/>
    <property type="project" value="InterPro"/>
</dbReference>
<dbReference type="RefSeq" id="WP_153372365.1">
    <property type="nucleotide sequence ID" value="NZ_CP045650.1"/>
</dbReference>
<dbReference type="PANTHER" id="PTHR43303">
    <property type="entry name" value="NADPH DEHYDROGENASE C23G7.10C-RELATED"/>
    <property type="match status" value="1"/>
</dbReference>
<evidence type="ECO:0000256" key="4">
    <source>
        <dbReference type="ARBA" id="ARBA00022857"/>
    </source>
</evidence>
<dbReference type="EMBL" id="CP045650">
    <property type="protein sequence ID" value="QGA11746.1"/>
    <property type="molecule type" value="Genomic_DNA"/>
</dbReference>
<dbReference type="PANTHER" id="PTHR43303:SF4">
    <property type="entry name" value="NADPH DEHYDROGENASE C23G7.10C-RELATED"/>
    <property type="match status" value="1"/>
</dbReference>
<evidence type="ECO:0000256" key="2">
    <source>
        <dbReference type="ARBA" id="ARBA00022630"/>
    </source>
</evidence>
<dbReference type="InterPro" id="IPR044152">
    <property type="entry name" value="YqjM-like"/>
</dbReference>
<feature type="domain" description="NADH:flavin oxidoreductase/NADH oxidase N-terminal" evidence="6">
    <location>
        <begin position="4"/>
        <end position="344"/>
    </location>
</feature>
<dbReference type="GO" id="GO:0003959">
    <property type="term" value="F:NADPH dehydrogenase activity"/>
    <property type="evidence" value="ECO:0007669"/>
    <property type="project" value="InterPro"/>
</dbReference>
<protein>
    <submittedName>
        <fullName evidence="7">Oxidoreductase</fullName>
    </submittedName>
</protein>
<keyword evidence="5" id="KW-0560">Oxidoreductase</keyword>
<dbReference type="GO" id="GO:0010181">
    <property type="term" value="F:FMN binding"/>
    <property type="evidence" value="ECO:0007669"/>
    <property type="project" value="InterPro"/>
</dbReference>
<keyword evidence="3" id="KW-0288">FMN</keyword>
<evidence type="ECO:0000259" key="6">
    <source>
        <dbReference type="Pfam" id="PF00724"/>
    </source>
</evidence>
<comment type="cofactor">
    <cofactor evidence="1">
        <name>FMN</name>
        <dbReference type="ChEBI" id="CHEBI:58210"/>
    </cofactor>
</comment>
<dbReference type="InterPro" id="IPR001155">
    <property type="entry name" value="OxRdtase_FMN_N"/>
</dbReference>
<evidence type="ECO:0000256" key="5">
    <source>
        <dbReference type="ARBA" id="ARBA00023002"/>
    </source>
</evidence>
<dbReference type="Proteomes" id="UP000480556">
    <property type="component" value="Unassembled WGS sequence"/>
</dbReference>
<gene>
    <name evidence="8" type="ORF">GFH30_10315</name>
    <name evidence="7" type="ORF">GHJ48_02830</name>
</gene>
<evidence type="ECO:0000313" key="8">
    <source>
        <dbReference type="EMBL" id="QGA11746.1"/>
    </source>
</evidence>
<dbReference type="SUPFAM" id="SSF51395">
    <property type="entry name" value="FMN-linked oxidoreductases"/>
    <property type="match status" value="1"/>
</dbReference>
<dbReference type="CDD" id="cd02932">
    <property type="entry name" value="OYE_YqiM_FMN"/>
    <property type="match status" value="1"/>
</dbReference>
<evidence type="ECO:0000313" key="7">
    <source>
        <dbReference type="EMBL" id="MQW91349.1"/>
    </source>
</evidence>
<reference evidence="9 10" key="1">
    <citation type="submission" date="2019-10" db="EMBL/GenBank/DDBJ databases">
        <authorList>
            <person name="Dong K."/>
        </authorList>
    </citation>
    <scope>NUCLEOTIDE SEQUENCE [LARGE SCALE GENOMIC DNA]</scope>
    <source>
        <strain evidence="9">dk386</strain>
        <strain evidence="8">Dk386</strain>
        <strain evidence="7">Dk771</strain>
        <strain evidence="10">dk771</strain>
    </source>
</reference>
<evidence type="ECO:0000313" key="10">
    <source>
        <dbReference type="Proteomes" id="UP000480556"/>
    </source>
</evidence>
<dbReference type="Proteomes" id="UP000327478">
    <property type="component" value="Chromosome"/>
</dbReference>
<organism evidence="7 10">
    <name type="scientific">Acinetobacter wanghuae</name>
    <dbReference type="NCBI Taxonomy" id="2662362"/>
    <lineage>
        <taxon>Bacteria</taxon>
        <taxon>Pseudomonadati</taxon>
        <taxon>Pseudomonadota</taxon>
        <taxon>Gammaproteobacteria</taxon>
        <taxon>Moraxellales</taxon>
        <taxon>Moraxellaceae</taxon>
        <taxon>Acinetobacter</taxon>
    </lineage>
</organism>
<evidence type="ECO:0000256" key="1">
    <source>
        <dbReference type="ARBA" id="ARBA00001917"/>
    </source>
</evidence>
<keyword evidence="2" id="KW-0285">Flavoprotein</keyword>
<dbReference type="AlphaFoldDB" id="A0A5Q0P4Q5"/>
<dbReference type="EMBL" id="WITK01000003">
    <property type="protein sequence ID" value="MQW91349.1"/>
    <property type="molecule type" value="Genomic_DNA"/>
</dbReference>
<dbReference type="InterPro" id="IPR013785">
    <property type="entry name" value="Aldolase_TIM"/>
</dbReference>
<evidence type="ECO:0000256" key="3">
    <source>
        <dbReference type="ARBA" id="ARBA00022643"/>
    </source>
</evidence>
<name>A0A5Q0P4Q5_9GAMM</name>